<dbReference type="RefSeq" id="WP_381525818.1">
    <property type="nucleotide sequence ID" value="NZ_JBHULN010000016.1"/>
</dbReference>
<dbReference type="Proteomes" id="UP001597469">
    <property type="component" value="Unassembled WGS sequence"/>
</dbReference>
<evidence type="ECO:0000313" key="3">
    <source>
        <dbReference type="Proteomes" id="UP001597469"/>
    </source>
</evidence>
<reference evidence="3" key="1">
    <citation type="journal article" date="2019" name="Int. J. Syst. Evol. Microbiol.">
        <title>The Global Catalogue of Microorganisms (GCM) 10K type strain sequencing project: providing services to taxonomists for standard genome sequencing and annotation.</title>
        <authorList>
            <consortium name="The Broad Institute Genomics Platform"/>
            <consortium name="The Broad Institute Genome Sequencing Center for Infectious Disease"/>
            <person name="Wu L."/>
            <person name="Ma J."/>
        </authorList>
    </citation>
    <scope>NUCLEOTIDE SEQUENCE [LARGE SCALE GENOMIC DNA]</scope>
    <source>
        <strain evidence="3">KCTC 42805</strain>
    </source>
</reference>
<name>A0ABW5M8D3_9BACT</name>
<feature type="chain" id="PRO_5046873611" evidence="1">
    <location>
        <begin position="23"/>
        <end position="68"/>
    </location>
</feature>
<evidence type="ECO:0000313" key="2">
    <source>
        <dbReference type="EMBL" id="MFD2573222.1"/>
    </source>
</evidence>
<gene>
    <name evidence="2" type="ORF">ACFSUS_21445</name>
</gene>
<accession>A0ABW5M8D3</accession>
<proteinExistence type="predicted"/>
<feature type="signal peptide" evidence="1">
    <location>
        <begin position="1"/>
        <end position="22"/>
    </location>
</feature>
<organism evidence="2 3">
    <name type="scientific">Spirosoma soli</name>
    <dbReference type="NCBI Taxonomy" id="1770529"/>
    <lineage>
        <taxon>Bacteria</taxon>
        <taxon>Pseudomonadati</taxon>
        <taxon>Bacteroidota</taxon>
        <taxon>Cytophagia</taxon>
        <taxon>Cytophagales</taxon>
        <taxon>Cytophagaceae</taxon>
        <taxon>Spirosoma</taxon>
    </lineage>
</organism>
<keyword evidence="3" id="KW-1185">Reference proteome</keyword>
<comment type="caution">
    <text evidence="2">The sequence shown here is derived from an EMBL/GenBank/DDBJ whole genome shotgun (WGS) entry which is preliminary data.</text>
</comment>
<evidence type="ECO:0000256" key="1">
    <source>
        <dbReference type="SAM" id="SignalP"/>
    </source>
</evidence>
<keyword evidence="1" id="KW-0732">Signal</keyword>
<protein>
    <submittedName>
        <fullName evidence="2">Uncharacterized protein</fullName>
    </submittedName>
</protein>
<sequence>MKTLVKSSLMVTLLIGAMQTFASVNAHNASAKKAVSPTIKGQSAKFADTCIRVRSNADGTKTVTRYSC</sequence>
<dbReference type="EMBL" id="JBHULN010000016">
    <property type="protein sequence ID" value="MFD2573222.1"/>
    <property type="molecule type" value="Genomic_DNA"/>
</dbReference>